<dbReference type="AlphaFoldDB" id="A0A3P7IW79"/>
<name>A0A3P7IW79_STRVU</name>
<dbReference type="Proteomes" id="UP000270094">
    <property type="component" value="Unassembled WGS sequence"/>
</dbReference>
<dbReference type="Pfam" id="PF21131">
    <property type="entry name" value="eEFSec_4th"/>
    <property type="match status" value="1"/>
</dbReference>
<dbReference type="EMBL" id="UYYB01013781">
    <property type="protein sequence ID" value="VDM69854.1"/>
    <property type="molecule type" value="Genomic_DNA"/>
</dbReference>
<dbReference type="OrthoDB" id="2067at2759"/>
<dbReference type="InterPro" id="IPR049394">
    <property type="entry name" value="eEFSec_C"/>
</dbReference>
<evidence type="ECO:0000313" key="2">
    <source>
        <dbReference type="EMBL" id="VDM69854.1"/>
    </source>
</evidence>
<feature type="domain" description="Selenocysteine-specific elongation factor C-terminal RIFT" evidence="1">
    <location>
        <begin position="82"/>
        <end position="161"/>
    </location>
</feature>
<evidence type="ECO:0000259" key="1">
    <source>
        <dbReference type="Pfam" id="PF21131"/>
    </source>
</evidence>
<organism evidence="2 3">
    <name type="scientific">Strongylus vulgaris</name>
    <name type="common">Blood worm</name>
    <dbReference type="NCBI Taxonomy" id="40348"/>
    <lineage>
        <taxon>Eukaryota</taxon>
        <taxon>Metazoa</taxon>
        <taxon>Ecdysozoa</taxon>
        <taxon>Nematoda</taxon>
        <taxon>Chromadorea</taxon>
        <taxon>Rhabditida</taxon>
        <taxon>Rhabditina</taxon>
        <taxon>Rhabditomorpha</taxon>
        <taxon>Strongyloidea</taxon>
        <taxon>Strongylidae</taxon>
        <taxon>Strongylus</taxon>
    </lineage>
</organism>
<accession>A0A3P7IW79</accession>
<gene>
    <name evidence="2" type="ORF">SVUK_LOCUS4852</name>
</gene>
<proteinExistence type="predicted"/>
<evidence type="ECO:0000313" key="3">
    <source>
        <dbReference type="Proteomes" id="UP000270094"/>
    </source>
</evidence>
<reference evidence="2 3" key="1">
    <citation type="submission" date="2018-11" db="EMBL/GenBank/DDBJ databases">
        <authorList>
            <consortium name="Pathogen Informatics"/>
        </authorList>
    </citation>
    <scope>NUCLEOTIDE SEQUENCE [LARGE SCALE GENOMIC DNA]</scope>
</reference>
<keyword evidence="3" id="KW-1185">Reference proteome</keyword>
<sequence length="187" mass="21316">MKIHISIGFETVMAECQFLRPDADEFEQLTTLEAPCVCWLTFERPVHTRPSSFYIASKLDHQGRGCRFLFHGQLGEQLKDRKLRRFIRKERVGKAERVENPRSIVCNSLFKKETKMSIFERMPLVLSTGEVGKVSSAFGKGGKVRIEFGTPLADSTIEKIANGIDVEVHLHMKKYVGEKEVKGYLPV</sequence>
<protein>
    <recommendedName>
        <fullName evidence="1">Selenocysteine-specific elongation factor C-terminal RIFT domain-containing protein</fullName>
    </recommendedName>
</protein>